<feature type="region of interest" description="Disordered" evidence="2">
    <location>
        <begin position="254"/>
        <end position="326"/>
    </location>
</feature>
<feature type="compositionally biased region" description="Low complexity" evidence="2">
    <location>
        <begin position="1161"/>
        <end position="1176"/>
    </location>
</feature>
<proteinExistence type="predicted"/>
<feature type="compositionally biased region" description="Low complexity" evidence="2">
    <location>
        <begin position="1287"/>
        <end position="1302"/>
    </location>
</feature>
<feature type="compositionally biased region" description="Low complexity" evidence="2">
    <location>
        <begin position="1120"/>
        <end position="1144"/>
    </location>
</feature>
<feature type="region of interest" description="Disordered" evidence="2">
    <location>
        <begin position="546"/>
        <end position="599"/>
    </location>
</feature>
<feature type="compositionally biased region" description="Low complexity" evidence="2">
    <location>
        <begin position="338"/>
        <end position="363"/>
    </location>
</feature>
<name>D8TJN0_VOLCA</name>
<keyword evidence="1" id="KW-0175">Coiled coil</keyword>
<evidence type="ECO:0000313" key="3">
    <source>
        <dbReference type="EMBL" id="EFJ52401.1"/>
    </source>
</evidence>
<reference evidence="3 4" key="1">
    <citation type="journal article" date="2010" name="Science">
        <title>Genomic analysis of organismal complexity in the multicellular green alga Volvox carteri.</title>
        <authorList>
            <person name="Prochnik S.E."/>
            <person name="Umen J."/>
            <person name="Nedelcu A.M."/>
            <person name="Hallmann A."/>
            <person name="Miller S.M."/>
            <person name="Nishii I."/>
            <person name="Ferris P."/>
            <person name="Kuo A."/>
            <person name="Mitros T."/>
            <person name="Fritz-Laylin L.K."/>
            <person name="Hellsten U."/>
            <person name="Chapman J."/>
            <person name="Simakov O."/>
            <person name="Rensing S.A."/>
            <person name="Terry A."/>
            <person name="Pangilinan J."/>
            <person name="Kapitonov V."/>
            <person name="Jurka J."/>
            <person name="Salamov A."/>
            <person name="Shapiro H."/>
            <person name="Schmutz J."/>
            <person name="Grimwood J."/>
            <person name="Lindquist E."/>
            <person name="Lucas S."/>
            <person name="Grigoriev I.V."/>
            <person name="Schmitt R."/>
            <person name="Kirk D."/>
            <person name="Rokhsar D.S."/>
        </authorList>
    </citation>
    <scope>NUCLEOTIDE SEQUENCE [LARGE SCALE GENOMIC DNA]</scope>
    <source>
        <strain evidence="4">f. Nagariensis / Eve</strain>
    </source>
</reference>
<feature type="compositionally biased region" description="Low complexity" evidence="2">
    <location>
        <begin position="1059"/>
        <end position="1070"/>
    </location>
</feature>
<feature type="region of interest" description="Disordered" evidence="2">
    <location>
        <begin position="612"/>
        <end position="631"/>
    </location>
</feature>
<evidence type="ECO:0000256" key="2">
    <source>
        <dbReference type="SAM" id="MobiDB-lite"/>
    </source>
</evidence>
<gene>
    <name evidence="3" type="ORF">VOLCADRAFT_86804</name>
</gene>
<feature type="compositionally biased region" description="Basic and acidic residues" evidence="2">
    <location>
        <begin position="282"/>
        <end position="303"/>
    </location>
</feature>
<feature type="compositionally biased region" description="Basic and acidic residues" evidence="2">
    <location>
        <begin position="257"/>
        <end position="274"/>
    </location>
</feature>
<protein>
    <submittedName>
        <fullName evidence="3">Uncharacterized protein</fullName>
    </submittedName>
</protein>
<dbReference type="OrthoDB" id="553265at2759"/>
<evidence type="ECO:0000313" key="4">
    <source>
        <dbReference type="Proteomes" id="UP000001058"/>
    </source>
</evidence>
<feature type="region of interest" description="Disordered" evidence="2">
    <location>
        <begin position="939"/>
        <end position="960"/>
    </location>
</feature>
<dbReference type="GeneID" id="9617790"/>
<dbReference type="RefSeq" id="XP_002946474.1">
    <property type="nucleotide sequence ID" value="XM_002946428.1"/>
</dbReference>
<dbReference type="EMBL" id="GL378324">
    <property type="protein sequence ID" value="EFJ52401.1"/>
    <property type="molecule type" value="Genomic_DNA"/>
</dbReference>
<keyword evidence="4" id="KW-1185">Reference proteome</keyword>
<organism evidence="4">
    <name type="scientific">Volvox carteri f. nagariensis</name>
    <dbReference type="NCBI Taxonomy" id="3068"/>
    <lineage>
        <taxon>Eukaryota</taxon>
        <taxon>Viridiplantae</taxon>
        <taxon>Chlorophyta</taxon>
        <taxon>core chlorophytes</taxon>
        <taxon>Chlorophyceae</taxon>
        <taxon>CS clade</taxon>
        <taxon>Chlamydomonadales</taxon>
        <taxon>Volvocaceae</taxon>
        <taxon>Volvox</taxon>
    </lineage>
</organism>
<evidence type="ECO:0000256" key="1">
    <source>
        <dbReference type="SAM" id="Coils"/>
    </source>
</evidence>
<accession>D8TJN0</accession>
<dbReference type="KEGG" id="vcn:VOLCADRAFT_86804"/>
<feature type="compositionally biased region" description="Low complexity" evidence="2">
    <location>
        <begin position="552"/>
        <end position="569"/>
    </location>
</feature>
<feature type="region of interest" description="Disordered" evidence="2">
    <location>
        <begin position="1029"/>
        <end position="1070"/>
    </location>
</feature>
<feature type="compositionally biased region" description="Basic residues" evidence="2">
    <location>
        <begin position="590"/>
        <end position="599"/>
    </location>
</feature>
<feature type="compositionally biased region" description="Polar residues" evidence="2">
    <location>
        <begin position="1145"/>
        <end position="1156"/>
    </location>
</feature>
<feature type="coiled-coil region" evidence="1">
    <location>
        <begin position="170"/>
        <end position="207"/>
    </location>
</feature>
<feature type="region of interest" description="Disordered" evidence="2">
    <location>
        <begin position="338"/>
        <end position="397"/>
    </location>
</feature>
<feature type="compositionally biased region" description="Low complexity" evidence="2">
    <location>
        <begin position="375"/>
        <end position="397"/>
    </location>
</feature>
<dbReference type="InParanoid" id="D8TJN0"/>
<feature type="compositionally biased region" description="Gly residues" evidence="2">
    <location>
        <begin position="943"/>
        <end position="959"/>
    </location>
</feature>
<feature type="compositionally biased region" description="Polar residues" evidence="2">
    <location>
        <begin position="1245"/>
        <end position="1256"/>
    </location>
</feature>
<dbReference type="STRING" id="3068.D8TJN0"/>
<dbReference type="Proteomes" id="UP000001058">
    <property type="component" value="Unassembled WGS sequence"/>
</dbReference>
<sequence length="1359" mass="139891">MSVQPGCSSLWVTFSGTLDRNILCHNVQPKPNFPKKRRSYRAPPLSASHDQLIDLAKLVRTAQECQQQSDILRGLQDQQLAESIRTLQLQVQRLQNAVFCNERDTYCRQPTSGCGGGGPAVDAETVKVASRQDDAAAAEAAAAAAPASGGMAVAAAASVQKRESEAILPLALWKDELQIVISRVEALEAEVARAAKEVRQVEEVREQGQGGDCGVCDLSVFEAEAGTRRPSADTGGLVCGGGAAVPAFNAATVASRSGEDAREARDVEEREHRAGAGQADGTVKHAEAAVADGHRVGRDRDLGRPASTPNGAPEDGTQVAPAGGSGSVTTVVAESAAAGPAATTSGRSAATATARDANSAAHCPPGPGPGGGACTVGPGALQQGQQQHSSYNQDRQQQQQLQLPLFPAELQLAVERSARAAAEAVLEAWEARGAVRAEADTAHVRAIAAEVQLPLRGRWLFRGDSRVIMLNSFRRPETTASVSWLGRPVVGVKGWRALWRLHEAVRWRPGEEGTCRASRWCKGWQPCPPCIIIPCAAPAPMPRLADGAASVPQEQKPTPAQQPTQLQQLCRHQLPLTTPPSAPPPPAPPLHHHYQHQRRLPAAALPAQAVPTGWPTAQTFPGPPPSTGSHYNAAPLPVVSLAELSAPSCEAPAIPPLPAPPACPQPTLQPQPSQPVLSHVQLRQPVPETPAALIRTKAAASLEQRLATWGYDSGSSAVAGAAVGIANRDGDPMLLVNDTATALGAAATFQGVRMELPPLPMSLPPLLPQAAQELQPQLPAATAGPDGITVAAHLLAPQQVQFLAQTQALPQAESAIPGTKGALFCPEKHEPDADPHGMLRHNEPSAPERSRAPALATAVITSGAVSAVRGGGGGSSNLRPPSLQVAPAIQAPNGELSLLSQDDVLLSSPPVRRCTSQLSPHSDVAPARYRCTALGSMTRRGGGDAGTGGGGGKSRGGSGTAVATAARGLGAWRRGGLFDQDDGLSRWGWPSDEDVEEDKGIWGDEEREEEEEEKRRDAVARERAAAAAKRLISAQRRATDGASPLSGTHQGVKSERRATTTVAAAAARSSTSILSRAGIGMAAGTSASSAAAGRQGLTVGVGLARSASATRLGRGGGGASSASPRASQSARQLQQQPYHQHQFHNNGTAAASTSDVGHSRSGASAVPTSTAAATCKKATRISRASGPQPSGRASASFGFNGICTDDAAFGSGGRKGAAATPPLKRGGGARKVLNRPNPELDLFFSSCSSATESPRTSPWKRRCRRPGPSAGGADAATPIHALGRRTGGPAAAVASSPKGAAAPEDRRGSNGGGVGGSNRHQGPGSPLRQAAAVAAAAVMAGSRARLQLTRGSIASPTAR</sequence>
<feature type="region of interest" description="Disordered" evidence="2">
    <location>
        <begin position="983"/>
        <end position="1017"/>
    </location>
</feature>
<feature type="compositionally biased region" description="Pro residues" evidence="2">
    <location>
        <begin position="577"/>
        <end position="589"/>
    </location>
</feature>
<feature type="region of interest" description="Disordered" evidence="2">
    <location>
        <begin position="1210"/>
        <end position="1329"/>
    </location>
</feature>
<feature type="region of interest" description="Disordered" evidence="2">
    <location>
        <begin position="1108"/>
        <end position="1197"/>
    </location>
</feature>